<evidence type="ECO:0008006" key="4">
    <source>
        <dbReference type="Google" id="ProtNLM"/>
    </source>
</evidence>
<dbReference type="InterPro" id="IPR003409">
    <property type="entry name" value="MORN"/>
</dbReference>
<comment type="caution">
    <text evidence="2">The sequence shown here is derived from an EMBL/GenBank/DDBJ whole genome shotgun (WGS) entry which is preliminary data.</text>
</comment>
<keyword evidence="3" id="KW-1185">Reference proteome</keyword>
<evidence type="ECO:0000313" key="3">
    <source>
        <dbReference type="Proteomes" id="UP001190700"/>
    </source>
</evidence>
<dbReference type="Gene3D" id="2.20.110.10">
    <property type="entry name" value="Histone H3 K4-specific methyltransferase SET7/9 N-terminal domain"/>
    <property type="match status" value="1"/>
</dbReference>
<gene>
    <name evidence="2" type="ORF">CYMTET_32593</name>
</gene>
<dbReference type="GO" id="GO:0016020">
    <property type="term" value="C:membrane"/>
    <property type="evidence" value="ECO:0007669"/>
    <property type="project" value="UniProtKB-ARBA"/>
</dbReference>
<evidence type="ECO:0000313" key="2">
    <source>
        <dbReference type="EMBL" id="KAK3258356.1"/>
    </source>
</evidence>
<name>A0AAE0FEJ4_9CHLO</name>
<protein>
    <recommendedName>
        <fullName evidence="4">MORN repeat-containing protein</fullName>
    </recommendedName>
</protein>
<accession>A0AAE0FEJ4</accession>
<organism evidence="2 3">
    <name type="scientific">Cymbomonas tetramitiformis</name>
    <dbReference type="NCBI Taxonomy" id="36881"/>
    <lineage>
        <taxon>Eukaryota</taxon>
        <taxon>Viridiplantae</taxon>
        <taxon>Chlorophyta</taxon>
        <taxon>Pyramimonadophyceae</taxon>
        <taxon>Pyramimonadales</taxon>
        <taxon>Pyramimonadaceae</taxon>
        <taxon>Cymbomonas</taxon>
    </lineage>
</organism>
<dbReference type="Proteomes" id="UP001190700">
    <property type="component" value="Unassembled WGS sequence"/>
</dbReference>
<evidence type="ECO:0000256" key="1">
    <source>
        <dbReference type="ARBA" id="ARBA00022737"/>
    </source>
</evidence>
<dbReference type="SUPFAM" id="SSF82185">
    <property type="entry name" value="Histone H3 K4-specific methyltransferase SET7/9 N-terminal domain"/>
    <property type="match status" value="1"/>
</dbReference>
<dbReference type="PANTHER" id="PTHR43215">
    <property type="entry name" value="RADIAL SPOKE HEAD 1 HOMOLOG"/>
    <property type="match status" value="1"/>
</dbReference>
<dbReference type="PANTHER" id="PTHR43215:SF14">
    <property type="entry name" value="RADIAL SPOKE HEAD 1 HOMOLOG"/>
    <property type="match status" value="1"/>
</dbReference>
<reference evidence="2 3" key="1">
    <citation type="journal article" date="2015" name="Genome Biol. Evol.">
        <title>Comparative Genomics of a Bacterivorous Green Alga Reveals Evolutionary Causalities and Consequences of Phago-Mixotrophic Mode of Nutrition.</title>
        <authorList>
            <person name="Burns J.A."/>
            <person name="Paasch A."/>
            <person name="Narechania A."/>
            <person name="Kim E."/>
        </authorList>
    </citation>
    <scope>NUCLEOTIDE SEQUENCE [LARGE SCALE GENOMIC DNA]</scope>
    <source>
        <strain evidence="2 3">PLY_AMNH</strain>
    </source>
</reference>
<dbReference type="Pfam" id="PF02493">
    <property type="entry name" value="MORN"/>
    <property type="match status" value="3"/>
</dbReference>
<dbReference type="EMBL" id="LGRX02019589">
    <property type="protein sequence ID" value="KAK3258356.1"/>
    <property type="molecule type" value="Genomic_DNA"/>
</dbReference>
<keyword evidence="1" id="KW-0677">Repeat</keyword>
<dbReference type="SMART" id="SM00698">
    <property type="entry name" value="MORN"/>
    <property type="match status" value="2"/>
</dbReference>
<sequence>RAPGTAHQRFEGNWVNGQRDGYGHSYSGGESYQGFWKRGLPEGDGTLTYRNGDKLDGIFENGHAQGRCHLDMVGGDRFTGNFIAGIKHGTASVVTADGEVWEEIWENAALISRRRL</sequence>
<feature type="non-terminal residue" evidence="2">
    <location>
        <position position="1"/>
    </location>
</feature>
<dbReference type="AlphaFoldDB" id="A0AAE0FEJ4"/>
<proteinExistence type="predicted"/>